<dbReference type="Proteomes" id="UP000192722">
    <property type="component" value="Unassembled WGS sequence"/>
</dbReference>
<organism evidence="1 2">
    <name type="scientific">Rouxiella silvae</name>
    <dbReference type="NCBI Taxonomy" id="1646373"/>
    <lineage>
        <taxon>Bacteria</taxon>
        <taxon>Pseudomonadati</taxon>
        <taxon>Pseudomonadota</taxon>
        <taxon>Gammaproteobacteria</taxon>
        <taxon>Enterobacterales</taxon>
        <taxon>Yersiniaceae</taxon>
        <taxon>Rouxiella</taxon>
    </lineage>
</organism>
<dbReference type="EMBL" id="MRWD01000069">
    <property type="protein sequence ID" value="ORJ19163.1"/>
    <property type="molecule type" value="Genomic_DNA"/>
</dbReference>
<gene>
    <name evidence="1" type="ORF">BS639_21370</name>
</gene>
<evidence type="ECO:0008006" key="3">
    <source>
        <dbReference type="Google" id="ProtNLM"/>
    </source>
</evidence>
<reference evidence="1 2" key="1">
    <citation type="journal article" date="2017" name="Int. J. Syst. Evol. Microbiol.">
        <title>Rouxiella badensis sp. nov. and Rouxiella silvae sp. nov. isolated from peat bog soil in Germany and emendation of the genus description.</title>
        <authorList>
            <person name="Le Fleche-Mateos A."/>
            <person name="Kugler J.H."/>
            <person name="Hansen S.H."/>
            <person name="Syldatk C."/>
            <person name="Hausmann R."/>
            <person name="Lomprez F."/>
            <person name="Vandenbogaert M."/>
            <person name="Manuguerra J.C."/>
            <person name="Grimont P.A."/>
        </authorList>
    </citation>
    <scope>NUCLEOTIDE SEQUENCE [LARGE SCALE GENOMIC DNA]</scope>
    <source>
        <strain evidence="1 2">213</strain>
    </source>
</reference>
<sequence length="68" mass="7682">MRVKFEFQCVLWITLCVNRYNPAFCCVLQQTVFFIEIRACGSSETPYNAAPTTGNNAAATRCERVGRN</sequence>
<protein>
    <recommendedName>
        <fullName evidence="3">Secreted protein</fullName>
    </recommendedName>
</protein>
<evidence type="ECO:0000313" key="1">
    <source>
        <dbReference type="EMBL" id="ORJ19163.1"/>
    </source>
</evidence>
<keyword evidence="2" id="KW-1185">Reference proteome</keyword>
<proteinExistence type="predicted"/>
<accession>A0ABX3TVC5</accession>
<evidence type="ECO:0000313" key="2">
    <source>
        <dbReference type="Proteomes" id="UP000192722"/>
    </source>
</evidence>
<name>A0ABX3TVC5_9GAMM</name>
<comment type="caution">
    <text evidence="1">The sequence shown here is derived from an EMBL/GenBank/DDBJ whole genome shotgun (WGS) entry which is preliminary data.</text>
</comment>